<dbReference type="eggNOG" id="COG0645">
    <property type="taxonomic scope" value="Bacteria"/>
</dbReference>
<dbReference type="Proteomes" id="UP000011841">
    <property type="component" value="Chromosome"/>
</dbReference>
<keyword evidence="3" id="KW-1185">Reference proteome</keyword>
<dbReference type="EMBL" id="AP012603">
    <property type="protein sequence ID" value="BAM88400.1"/>
    <property type="molecule type" value="Genomic_DNA"/>
</dbReference>
<dbReference type="Pfam" id="PF13671">
    <property type="entry name" value="AAA_33"/>
    <property type="match status" value="1"/>
</dbReference>
<dbReference type="PATRIC" id="fig|1245469.3.peg.2452"/>
<dbReference type="SUPFAM" id="SSF52540">
    <property type="entry name" value="P-loop containing nucleoside triphosphate hydrolases"/>
    <property type="match status" value="1"/>
</dbReference>
<dbReference type="eggNOG" id="COG2187">
    <property type="taxonomic scope" value="Bacteria"/>
</dbReference>
<dbReference type="HOGENOM" id="CLU_026771_1_0_5"/>
<dbReference type="PANTHER" id="PTHR43883">
    <property type="entry name" value="SLR0207 PROTEIN"/>
    <property type="match status" value="1"/>
</dbReference>
<dbReference type="InterPro" id="IPR011009">
    <property type="entry name" value="Kinase-like_dom_sf"/>
</dbReference>
<dbReference type="RefSeq" id="WP_015665523.1">
    <property type="nucleotide sequence ID" value="NC_020453.1"/>
</dbReference>
<evidence type="ECO:0000313" key="3">
    <source>
        <dbReference type="Proteomes" id="UP000011841"/>
    </source>
</evidence>
<dbReference type="OrthoDB" id="9810277at2"/>
<dbReference type="InterPro" id="IPR052732">
    <property type="entry name" value="Cell-binding_unc_protein"/>
</dbReference>
<dbReference type="Pfam" id="PF01636">
    <property type="entry name" value="APH"/>
    <property type="match status" value="1"/>
</dbReference>
<dbReference type="GeneID" id="301816289"/>
<gene>
    <name evidence="2" type="ORF">S58_23940</name>
</gene>
<dbReference type="InterPro" id="IPR002575">
    <property type="entry name" value="Aminoglycoside_PTrfase"/>
</dbReference>
<dbReference type="KEGG" id="aol:S58_23940"/>
<feature type="domain" description="Aminoglycoside phosphotransferase" evidence="1">
    <location>
        <begin position="94"/>
        <end position="269"/>
    </location>
</feature>
<accession>M4ZQA5</accession>
<name>M4ZQA5_9BRAD</name>
<dbReference type="AlphaFoldDB" id="M4ZQA5"/>
<reference evidence="2 3" key="1">
    <citation type="journal article" date="2013" name="Appl. Environ. Microbiol.">
        <title>Genome analysis suggests that the soil oligotrophic bacterium Agromonas oligotrophica (Bradyrhizobium oligotrophicum) is a nitrogen-fixing symbiont of Aeschynomene indica.</title>
        <authorList>
            <person name="Okubo T."/>
            <person name="Fukushima S."/>
            <person name="Itakura M."/>
            <person name="Oshima K."/>
            <person name="Longtonglang A."/>
            <person name="Teaumroong N."/>
            <person name="Mitsui H."/>
            <person name="Hattori M."/>
            <person name="Hattori R."/>
            <person name="Hattori T."/>
            <person name="Minamisawa K."/>
        </authorList>
    </citation>
    <scope>NUCLEOTIDE SEQUENCE [LARGE SCALE GENOMIC DNA]</scope>
    <source>
        <strain evidence="2 3">S58</strain>
    </source>
</reference>
<sequence length="514" mass="56854">MKSPSDQDLVFAFLGDTSRHPDVRRIDTHAASVFLFGDRALKIKRAVRLPFLDYSTLAQRKAACAKELEINRPFAPDVYLRVIAITKAPDGSLDIDGSGTPLEYAIEMRRFDDSRTLDHLAARCQLGADLARQLAETIAASHQAAAQVYSGEWGNSLPRWIEAFVTSFRTSRRFPEPEIGKLALLCQSAFSRLQPLLERRSAEGYVRRCHGDLHLANIVVIDGKPVLFDAIEFDDRIATIDVLYDLAFPLMDLLHFEQRIAANHLLNRYLLIAAPDQKGGLAALPLFLTIRAAIRAQVYLAKLDRDRADHPDLDGPATFEVAKSYLELACKLIQPTVPRMIAVGGLSGTGKSALAQALAPLLVPPPGAIVLRSDVVRKQLFAKKETDRLPANAYTPESSARVYQALMTQADRVLTQGFTVIVDAVFARPDEREEIHGLAKRLNVPFAGLFLVADLRVRQDRIHHRVNDASDATVAVAEEQERYQLGAVNWLKVDASGTLDATLNHSMSLLDISD</sequence>
<dbReference type="Gene3D" id="3.90.1200.10">
    <property type="match status" value="1"/>
</dbReference>
<dbReference type="PANTHER" id="PTHR43883:SF1">
    <property type="entry name" value="GLUCONOKINASE"/>
    <property type="match status" value="1"/>
</dbReference>
<dbReference type="SUPFAM" id="SSF56112">
    <property type="entry name" value="Protein kinase-like (PK-like)"/>
    <property type="match status" value="1"/>
</dbReference>
<dbReference type="Gene3D" id="3.40.50.300">
    <property type="entry name" value="P-loop containing nucleotide triphosphate hydrolases"/>
    <property type="match status" value="1"/>
</dbReference>
<organism evidence="2 3">
    <name type="scientific">Bradyrhizobium oligotrophicum S58</name>
    <dbReference type="NCBI Taxonomy" id="1245469"/>
    <lineage>
        <taxon>Bacteria</taxon>
        <taxon>Pseudomonadati</taxon>
        <taxon>Pseudomonadota</taxon>
        <taxon>Alphaproteobacteria</taxon>
        <taxon>Hyphomicrobiales</taxon>
        <taxon>Nitrobacteraceae</taxon>
        <taxon>Bradyrhizobium</taxon>
    </lineage>
</organism>
<proteinExistence type="predicted"/>
<evidence type="ECO:0000313" key="2">
    <source>
        <dbReference type="EMBL" id="BAM88400.1"/>
    </source>
</evidence>
<evidence type="ECO:0000259" key="1">
    <source>
        <dbReference type="Pfam" id="PF01636"/>
    </source>
</evidence>
<dbReference type="InterPro" id="IPR027417">
    <property type="entry name" value="P-loop_NTPase"/>
</dbReference>
<dbReference type="STRING" id="1245469.S58_23940"/>
<protein>
    <recommendedName>
        <fullName evidence="1">Aminoglycoside phosphotransferase domain-containing protein</fullName>
    </recommendedName>
</protein>